<dbReference type="OrthoDB" id="190846at2759"/>
<dbReference type="GO" id="GO:0006629">
    <property type="term" value="P:lipid metabolic process"/>
    <property type="evidence" value="ECO:0007669"/>
    <property type="project" value="InterPro"/>
</dbReference>
<dbReference type="Pfam" id="PF02450">
    <property type="entry name" value="LCAT"/>
    <property type="match status" value="1"/>
</dbReference>
<dbReference type="AlphaFoldDB" id="A0A154PM11"/>
<dbReference type="Gene3D" id="3.40.50.1820">
    <property type="entry name" value="alpha/beta hydrolase"/>
    <property type="match status" value="2"/>
</dbReference>
<dbReference type="InterPro" id="IPR003386">
    <property type="entry name" value="LACT/PDAT_acylTrfase"/>
</dbReference>
<reference evidence="2 3" key="1">
    <citation type="submission" date="2015-07" db="EMBL/GenBank/DDBJ databases">
        <title>The genome of Dufourea novaeangliae.</title>
        <authorList>
            <person name="Pan H."/>
            <person name="Kapheim K."/>
        </authorList>
    </citation>
    <scope>NUCLEOTIDE SEQUENCE [LARGE SCALE GENOMIC DNA]</scope>
    <source>
        <strain evidence="2">0120121106</strain>
        <tissue evidence="2">Whole body</tissue>
    </source>
</reference>
<dbReference type="EMBL" id="KQ434977">
    <property type="protein sequence ID" value="KZC12915.1"/>
    <property type="molecule type" value="Genomic_DNA"/>
</dbReference>
<protein>
    <submittedName>
        <fullName evidence="2">Group XV phospholipase A2</fullName>
    </submittedName>
</protein>
<dbReference type="PANTHER" id="PTHR11440">
    <property type="entry name" value="LECITHIN-CHOLESTEROL ACYLTRANSFERASE-RELATED"/>
    <property type="match status" value="1"/>
</dbReference>
<accession>A0A154PM11</accession>
<feature type="chain" id="PRO_5007599672" evidence="1">
    <location>
        <begin position="22"/>
        <end position="407"/>
    </location>
</feature>
<feature type="signal peptide" evidence="1">
    <location>
        <begin position="1"/>
        <end position="21"/>
    </location>
</feature>
<keyword evidence="3" id="KW-1185">Reference proteome</keyword>
<dbReference type="SUPFAM" id="SSF53474">
    <property type="entry name" value="alpha/beta-Hydrolases"/>
    <property type="match status" value="1"/>
</dbReference>
<dbReference type="InterPro" id="IPR029058">
    <property type="entry name" value="AB_hydrolase_fold"/>
</dbReference>
<sequence length="407" mass="46610">MHLNLFICLIISSYWVPPVELWHLRNTQISPVIFVPGDGGSQVEAKLNKTTVVHYLCEKISTEYFNIWLNLELLVPIIIDCWIDNMKLIYDNVTRTTRNQDGVDIRIPGWGDPLVVEYLDPSKASPGVYFKDIGNMLLTQLGYIRNHSIRGAPYDFRKAPNENEEFFNKLKELVEETYYTNKQTPVTLIAHSMGGPMTLIFLQRQNQKWKDTYISSLITLSAVWGGSVKALKVFAIGDDLGAYLLRQNILKDEQITSPSLGWLLPSRLFWKETEILVQSEQKNYTLSTLRDYLIDINVPNGWEFRKDNEKYQLNFTPPGVEVHCLYGSGIDTVERLYYKPGVSIEGTPQLIPGDGDGTVNIRSLEACKHWQGKQKHKIYSQAFSGVNHMDILRNTNVLTYIETVLKV</sequence>
<gene>
    <name evidence="2" type="ORF">WN55_04433</name>
</gene>
<name>A0A154PM11_DUFNO</name>
<dbReference type="GO" id="GO:0008374">
    <property type="term" value="F:O-acyltransferase activity"/>
    <property type="evidence" value="ECO:0007669"/>
    <property type="project" value="InterPro"/>
</dbReference>
<organism evidence="2 3">
    <name type="scientific">Dufourea novaeangliae</name>
    <name type="common">Sweat bee</name>
    <dbReference type="NCBI Taxonomy" id="178035"/>
    <lineage>
        <taxon>Eukaryota</taxon>
        <taxon>Metazoa</taxon>
        <taxon>Ecdysozoa</taxon>
        <taxon>Arthropoda</taxon>
        <taxon>Hexapoda</taxon>
        <taxon>Insecta</taxon>
        <taxon>Pterygota</taxon>
        <taxon>Neoptera</taxon>
        <taxon>Endopterygota</taxon>
        <taxon>Hymenoptera</taxon>
        <taxon>Apocrita</taxon>
        <taxon>Aculeata</taxon>
        <taxon>Apoidea</taxon>
        <taxon>Anthophila</taxon>
        <taxon>Halictidae</taxon>
        <taxon>Rophitinae</taxon>
        <taxon>Dufourea</taxon>
    </lineage>
</organism>
<evidence type="ECO:0000256" key="1">
    <source>
        <dbReference type="SAM" id="SignalP"/>
    </source>
</evidence>
<keyword evidence="1" id="KW-0732">Signal</keyword>
<dbReference type="OMA" id="LHCLYGD"/>
<evidence type="ECO:0000313" key="2">
    <source>
        <dbReference type="EMBL" id="KZC12915.1"/>
    </source>
</evidence>
<dbReference type="STRING" id="178035.A0A154PM11"/>
<evidence type="ECO:0000313" key="3">
    <source>
        <dbReference type="Proteomes" id="UP000076502"/>
    </source>
</evidence>
<proteinExistence type="predicted"/>
<dbReference type="Proteomes" id="UP000076502">
    <property type="component" value="Unassembled WGS sequence"/>
</dbReference>